<dbReference type="Pfam" id="PF13649">
    <property type="entry name" value="Methyltransf_25"/>
    <property type="match status" value="1"/>
</dbReference>
<reference evidence="2" key="1">
    <citation type="journal article" date="2021" name="Int. J. Syst. Evol. Microbiol.">
        <title>Bradyrhizobium septentrionale sp. nov. (sv. septentrionale) and Bradyrhizobium quebecense sp. nov. (sv. septentrionale) associated with legumes native to Canada possess rearranged symbiosis genes and numerous insertion sequences.</title>
        <authorList>
            <person name="Bromfield E.S.P."/>
            <person name="Cloutier S."/>
        </authorList>
    </citation>
    <scope>NUCLEOTIDE SEQUENCE</scope>
    <source>
        <strain evidence="2">12S5</strain>
    </source>
</reference>
<dbReference type="CDD" id="cd02440">
    <property type="entry name" value="AdoMet_MTases"/>
    <property type="match status" value="1"/>
</dbReference>
<feature type="domain" description="Methyltransferase" evidence="1">
    <location>
        <begin position="54"/>
        <end position="118"/>
    </location>
</feature>
<keyword evidence="2" id="KW-0489">Methyltransferase</keyword>
<evidence type="ECO:0000259" key="1">
    <source>
        <dbReference type="Pfam" id="PF13649"/>
    </source>
</evidence>
<dbReference type="SUPFAM" id="SSF53335">
    <property type="entry name" value="S-adenosyl-L-methionine-dependent methyltransferases"/>
    <property type="match status" value="1"/>
</dbReference>
<keyword evidence="3" id="KW-1185">Reference proteome</keyword>
<evidence type="ECO:0000313" key="3">
    <source>
        <dbReference type="Proteomes" id="UP000692816"/>
    </source>
</evidence>
<proteinExistence type="predicted"/>
<organism evidence="2 3">
    <name type="scientific">Bradyrhizobium quebecense</name>
    <dbReference type="NCBI Taxonomy" id="2748629"/>
    <lineage>
        <taxon>Bacteria</taxon>
        <taxon>Pseudomonadati</taxon>
        <taxon>Pseudomonadota</taxon>
        <taxon>Alphaproteobacteria</taxon>
        <taxon>Hyphomicrobiales</taxon>
        <taxon>Nitrobacteraceae</taxon>
        <taxon>Bradyrhizobium</taxon>
    </lineage>
</organism>
<dbReference type="RefSeq" id="WP_207830522.1">
    <property type="nucleotide sequence ID" value="NZ_CP088282.1"/>
</dbReference>
<dbReference type="Proteomes" id="UP000692816">
    <property type="component" value="Unassembled WGS sequence"/>
</dbReference>
<dbReference type="Gene3D" id="3.40.50.150">
    <property type="entry name" value="Vaccinia Virus protein VP39"/>
    <property type="match status" value="1"/>
</dbReference>
<accession>A0ABS3MAT5</accession>
<dbReference type="PANTHER" id="PTHR43591:SF24">
    <property type="entry name" value="2-METHOXY-6-POLYPRENYL-1,4-BENZOQUINOL METHYLASE, MITOCHONDRIAL"/>
    <property type="match status" value="1"/>
</dbReference>
<sequence length="145" mass="15465">MPIQVSNEPDAFRDFERSGWNAVSEGYEAVFGPLTAQSVDVTLDAAGVIGGCDVLDVCTGHGVLALAATERGARVSAVDFSEAMVAAARRNVPSMDCRKADAQYLPYPNNTFDAVVCGYGIGEARGHGRHGHSRMCRTSPTCRER</sequence>
<dbReference type="GO" id="GO:0032259">
    <property type="term" value="P:methylation"/>
    <property type="evidence" value="ECO:0007669"/>
    <property type="project" value="UniProtKB-KW"/>
</dbReference>
<gene>
    <name evidence="2" type="ORF">J4P68_03785</name>
</gene>
<protein>
    <submittedName>
        <fullName evidence="2">Methyltransferase domain-containing protein</fullName>
    </submittedName>
</protein>
<dbReference type="InterPro" id="IPR041698">
    <property type="entry name" value="Methyltransf_25"/>
</dbReference>
<evidence type="ECO:0000313" key="2">
    <source>
        <dbReference type="EMBL" id="MBO1428552.1"/>
    </source>
</evidence>
<name>A0ABS3MAT5_9BRAD</name>
<dbReference type="GO" id="GO:0008168">
    <property type="term" value="F:methyltransferase activity"/>
    <property type="evidence" value="ECO:0007669"/>
    <property type="project" value="UniProtKB-KW"/>
</dbReference>
<comment type="caution">
    <text evidence="2">The sequence shown here is derived from an EMBL/GenBank/DDBJ whole genome shotgun (WGS) entry which is preliminary data.</text>
</comment>
<keyword evidence="2" id="KW-0808">Transferase</keyword>
<dbReference type="EMBL" id="JAGEPA010000001">
    <property type="protein sequence ID" value="MBO1428552.1"/>
    <property type="molecule type" value="Genomic_DNA"/>
</dbReference>
<dbReference type="PANTHER" id="PTHR43591">
    <property type="entry name" value="METHYLTRANSFERASE"/>
    <property type="match status" value="1"/>
</dbReference>
<dbReference type="InterPro" id="IPR029063">
    <property type="entry name" value="SAM-dependent_MTases_sf"/>
</dbReference>